<name>A0A951UAN1_9CYAN</name>
<gene>
    <name evidence="4" type="ORF">KME25_17535</name>
</gene>
<proteinExistence type="predicted"/>
<feature type="transmembrane region" description="Helical" evidence="2">
    <location>
        <begin position="860"/>
        <end position="878"/>
    </location>
</feature>
<sequence length="884" mass="99121">MTQSASVFHLKVQRIEQVCLFELSWGRGQQLGVTLPYPEALNTLYQEWSSVYLSFYKTALRGRVAAKGSILPPPVDWHAKLVQAETKLLYEFHHWLRRAELYEIRSCLAQAARGGGIESGNSPIPNSQFPIPTVDVFLTCNPLDLERLPWEAWEIGTEFAATGKIRFFRKPLNIVGATVTPQRRRRRARILAILGDDTGLNFQADRKAVRSLNSIADIEFVGWQPGEDIPQLKTKIADAIADARGWDVLFFAGHSNETDLTGGELGIAPGISLNLREIAQPLTVAKEQGLQFAIFNSCNGLSLANALINLGLSQVAVMREPIHNQVAQEFLMRFLQRLGEYKDVHEALQYACQYLKLEKHFTYPSTHLIPSLFRHPDAPLFRIEPYGIKQQLKRWLPTRKEAIALTALGLVSWQLSVQGFLLDRRVLVQSGYRQLTNQVETTQPPPVLLVEIDNESIRKGGISQPNPMDRSYLADLVTKLAAINAKVVGIDYLLDRYQKENDQKLANAIRASVQQQATWFVFAIQRHHNTGGWFEVLPELAQPSWSLQGNILGLGRYLQYMTLVPRDNPDPRNMPLAYMLALSHWLNFGQSQDCSSNPSPPKIGKLDSPSSVPSLARESALSNLTCEQFGKLPQPQLQSSADWFSQLTTYVTNITGKDYRHIFSPTARLQPLTNSAYLLRQMWLHPIIDYSIPPEQVYRRVPAWKLLESPVNSLKLDSQQQPVVIIAAGGYDEAGVAAEGQDNFPLPLAVGYWRSQENPPDPRQIFPGGEAQAYMVHHLLNQRLVVPIPDLWLVGVAVLLGKATALALERVKGERKNRQGNLWLLVLPSGRGKWLLLLSGTTAVYGMASLQLYITAAVLMPWLLPISAFWTFVFLGLLEGKSHA</sequence>
<dbReference type="Pfam" id="PF05226">
    <property type="entry name" value="CHASE2"/>
    <property type="match status" value="1"/>
</dbReference>
<evidence type="ECO:0000313" key="5">
    <source>
        <dbReference type="Proteomes" id="UP000753908"/>
    </source>
</evidence>
<reference evidence="4" key="2">
    <citation type="journal article" date="2022" name="Microbiol. Resour. Announc.">
        <title>Metagenome Sequencing to Explore Phylogenomics of Terrestrial Cyanobacteria.</title>
        <authorList>
            <person name="Ward R.D."/>
            <person name="Stajich J.E."/>
            <person name="Johansen J.R."/>
            <person name="Huntemann M."/>
            <person name="Clum A."/>
            <person name="Foster B."/>
            <person name="Foster B."/>
            <person name="Roux S."/>
            <person name="Palaniappan K."/>
            <person name="Varghese N."/>
            <person name="Mukherjee S."/>
            <person name="Reddy T.B.K."/>
            <person name="Daum C."/>
            <person name="Copeland A."/>
            <person name="Chen I.A."/>
            <person name="Ivanova N.N."/>
            <person name="Kyrpides N.C."/>
            <person name="Shapiro N."/>
            <person name="Eloe-Fadrosh E.A."/>
            <person name="Pietrasiak N."/>
        </authorList>
    </citation>
    <scope>NUCLEOTIDE SEQUENCE</scope>
    <source>
        <strain evidence="4">CPER-KK1</strain>
    </source>
</reference>
<dbReference type="Pfam" id="PF12770">
    <property type="entry name" value="CHAT"/>
    <property type="match status" value="1"/>
</dbReference>
<evidence type="ECO:0000256" key="1">
    <source>
        <dbReference type="SAM" id="MobiDB-lite"/>
    </source>
</evidence>
<dbReference type="EMBL" id="JAHHIF010000022">
    <property type="protein sequence ID" value="MBW4546225.1"/>
    <property type="molecule type" value="Genomic_DNA"/>
</dbReference>
<evidence type="ECO:0000259" key="3">
    <source>
        <dbReference type="SMART" id="SM01080"/>
    </source>
</evidence>
<feature type="transmembrane region" description="Helical" evidence="2">
    <location>
        <begin position="791"/>
        <end position="808"/>
    </location>
</feature>
<keyword evidence="2" id="KW-0812">Transmembrane</keyword>
<reference evidence="4" key="1">
    <citation type="submission" date="2021-05" db="EMBL/GenBank/DDBJ databases">
        <authorList>
            <person name="Pietrasiak N."/>
            <person name="Ward R."/>
            <person name="Stajich J.E."/>
            <person name="Kurbessoian T."/>
        </authorList>
    </citation>
    <scope>NUCLEOTIDE SEQUENCE</scope>
    <source>
        <strain evidence="4">CPER-KK1</strain>
    </source>
</reference>
<keyword evidence="2" id="KW-1133">Transmembrane helix</keyword>
<dbReference type="InterPro" id="IPR024983">
    <property type="entry name" value="CHAT_dom"/>
</dbReference>
<dbReference type="SMART" id="SM01080">
    <property type="entry name" value="CHASE2"/>
    <property type="match status" value="1"/>
</dbReference>
<organism evidence="4 5">
    <name type="scientific">Symplocastrum torsivum CPER-KK1</name>
    <dbReference type="NCBI Taxonomy" id="450513"/>
    <lineage>
        <taxon>Bacteria</taxon>
        <taxon>Bacillati</taxon>
        <taxon>Cyanobacteriota</taxon>
        <taxon>Cyanophyceae</taxon>
        <taxon>Oscillatoriophycideae</taxon>
        <taxon>Oscillatoriales</taxon>
        <taxon>Microcoleaceae</taxon>
        <taxon>Symplocastrum</taxon>
    </lineage>
</organism>
<comment type="caution">
    <text evidence="4">The sequence shown here is derived from an EMBL/GenBank/DDBJ whole genome shotgun (WGS) entry which is preliminary data.</text>
</comment>
<dbReference type="AlphaFoldDB" id="A0A951UAN1"/>
<evidence type="ECO:0000256" key="2">
    <source>
        <dbReference type="SAM" id="Phobius"/>
    </source>
</evidence>
<protein>
    <submittedName>
        <fullName evidence="4">CHASE2 domain-containing protein</fullName>
    </submittedName>
</protein>
<accession>A0A951UAN1</accession>
<evidence type="ECO:0000313" key="4">
    <source>
        <dbReference type="EMBL" id="MBW4546225.1"/>
    </source>
</evidence>
<dbReference type="InterPro" id="IPR007890">
    <property type="entry name" value="CHASE2"/>
</dbReference>
<feature type="region of interest" description="Disordered" evidence="1">
    <location>
        <begin position="592"/>
        <end position="611"/>
    </location>
</feature>
<feature type="domain" description="CHASE2" evidence="3">
    <location>
        <begin position="428"/>
        <end position="808"/>
    </location>
</feature>
<keyword evidence="2" id="KW-0472">Membrane</keyword>
<dbReference type="Proteomes" id="UP000753908">
    <property type="component" value="Unassembled WGS sequence"/>
</dbReference>